<dbReference type="Pfam" id="PF03479">
    <property type="entry name" value="PCC"/>
    <property type="match status" value="1"/>
</dbReference>
<evidence type="ECO:0000313" key="7">
    <source>
        <dbReference type="EMBL" id="KAG2390872.1"/>
    </source>
</evidence>
<evidence type="ECO:0000313" key="9">
    <source>
        <dbReference type="Proteomes" id="UP000053144"/>
    </source>
</evidence>
<dbReference type="Proteomes" id="UP000053144">
    <property type="component" value="Chromosome 7"/>
</dbReference>
<feature type="region of interest" description="Disordered" evidence="5">
    <location>
        <begin position="1"/>
        <end position="62"/>
    </location>
</feature>
<evidence type="ECO:0000256" key="2">
    <source>
        <dbReference type="ARBA" id="ARBA00023125"/>
    </source>
</evidence>
<gene>
    <name evidence="7" type="ORF">HKW66_Vig0133670</name>
    <name evidence="8" type="ORF">LR48_Vigan07g019700</name>
</gene>
<accession>A0A0L9UUS5</accession>
<feature type="domain" description="PPC" evidence="6">
    <location>
        <begin position="67"/>
        <end position="203"/>
    </location>
</feature>
<dbReference type="SUPFAM" id="SSF117856">
    <property type="entry name" value="AF0104/ALDC/Ptd012-like"/>
    <property type="match status" value="1"/>
</dbReference>
<keyword evidence="3" id="KW-0804">Transcription</keyword>
<evidence type="ECO:0000256" key="3">
    <source>
        <dbReference type="ARBA" id="ARBA00023163"/>
    </source>
</evidence>
<dbReference type="STRING" id="3914.A0A0L9UUS5"/>
<feature type="compositionally biased region" description="Low complexity" evidence="5">
    <location>
        <begin position="29"/>
        <end position="42"/>
    </location>
</feature>
<proteinExistence type="predicted"/>
<keyword evidence="2" id="KW-0238">DNA-binding</keyword>
<dbReference type="Gramene" id="KOM46493">
    <property type="protein sequence ID" value="KOM46493"/>
    <property type="gene ID" value="LR48_Vigan07g019700"/>
</dbReference>
<organism evidence="8 9">
    <name type="scientific">Phaseolus angularis</name>
    <name type="common">Azuki bean</name>
    <name type="synonym">Vigna angularis</name>
    <dbReference type="NCBI Taxonomy" id="3914"/>
    <lineage>
        <taxon>Eukaryota</taxon>
        <taxon>Viridiplantae</taxon>
        <taxon>Streptophyta</taxon>
        <taxon>Embryophyta</taxon>
        <taxon>Tracheophyta</taxon>
        <taxon>Spermatophyta</taxon>
        <taxon>Magnoliopsida</taxon>
        <taxon>eudicotyledons</taxon>
        <taxon>Gunneridae</taxon>
        <taxon>Pentapetalae</taxon>
        <taxon>rosids</taxon>
        <taxon>fabids</taxon>
        <taxon>Fabales</taxon>
        <taxon>Fabaceae</taxon>
        <taxon>Papilionoideae</taxon>
        <taxon>50 kb inversion clade</taxon>
        <taxon>NPAAA clade</taxon>
        <taxon>indigoferoid/millettioid clade</taxon>
        <taxon>Phaseoleae</taxon>
        <taxon>Vigna</taxon>
    </lineage>
</organism>
<dbReference type="OMA" id="TMINQAN"/>
<dbReference type="OrthoDB" id="1436897at2759"/>
<dbReference type="GO" id="GO:0005634">
    <property type="term" value="C:nucleus"/>
    <property type="evidence" value="ECO:0007669"/>
    <property type="project" value="TreeGrafter"/>
</dbReference>
<dbReference type="CDD" id="cd11378">
    <property type="entry name" value="DUF296"/>
    <property type="match status" value="1"/>
</dbReference>
<sequence length="203" mass="21888">MVQPSNINPLSSTPLSSSDDNTFYDVTDSSTHPKSPSSSSSSKRTRGRPVGSKNKPKLTLVIDQDNKHTQKPIFIQIPKNSDVIEALIQFAYDYQISITVQSASGSIMNVTLRRDSESTTSTFIVHGPFTLVSLIGTCINNNSCTVSSLSNLDIDCFFNISFCSNIGQSFIGVVGGKIIAGDDVVVAATILNSFENNKSENQL</sequence>
<evidence type="ECO:0000313" key="8">
    <source>
        <dbReference type="EMBL" id="KOM46493.1"/>
    </source>
</evidence>
<dbReference type="GO" id="GO:0003680">
    <property type="term" value="F:minor groove of adenine-thymine-rich DNA binding"/>
    <property type="evidence" value="ECO:0007669"/>
    <property type="project" value="InterPro"/>
</dbReference>
<dbReference type="GO" id="GO:0003700">
    <property type="term" value="F:DNA-binding transcription factor activity"/>
    <property type="evidence" value="ECO:0007669"/>
    <property type="project" value="TreeGrafter"/>
</dbReference>
<dbReference type="PROSITE" id="PS51742">
    <property type="entry name" value="PPC"/>
    <property type="match status" value="1"/>
</dbReference>
<dbReference type="InterPro" id="IPR005175">
    <property type="entry name" value="PPC_dom"/>
</dbReference>
<dbReference type="Proteomes" id="UP000743370">
    <property type="component" value="Unassembled WGS sequence"/>
</dbReference>
<evidence type="ECO:0000256" key="1">
    <source>
        <dbReference type="ARBA" id="ARBA00023015"/>
    </source>
</evidence>
<keyword evidence="1" id="KW-0805">Transcription regulation</keyword>
<protein>
    <submittedName>
        <fullName evidence="7">AT-hook motif nuclear-localized protein</fullName>
    </submittedName>
</protein>
<dbReference type="EMBL" id="JABFOF010000007">
    <property type="protein sequence ID" value="KAG2390872.1"/>
    <property type="molecule type" value="Genomic_DNA"/>
</dbReference>
<name>A0A0L9UUS5_PHAAN</name>
<dbReference type="EMBL" id="CM003377">
    <property type="protein sequence ID" value="KOM46493.1"/>
    <property type="molecule type" value="Genomic_DNA"/>
</dbReference>
<evidence type="ECO:0000259" key="6">
    <source>
        <dbReference type="PROSITE" id="PS51742"/>
    </source>
</evidence>
<dbReference type="PANTHER" id="PTHR31100:SF63">
    <property type="entry name" value="AT-HOOK MOTIF NUCLEAR-LOCALIZED PROTEIN"/>
    <property type="match status" value="1"/>
</dbReference>
<evidence type="ECO:0000256" key="5">
    <source>
        <dbReference type="SAM" id="MobiDB-lite"/>
    </source>
</evidence>
<dbReference type="Gene3D" id="3.30.1330.80">
    <property type="entry name" value="Hypothetical protein, similar to alpha- acetolactate decarboxylase, domain 2"/>
    <property type="match status" value="1"/>
</dbReference>
<dbReference type="InterPro" id="IPR014476">
    <property type="entry name" value="AHL15-29"/>
</dbReference>
<keyword evidence="4" id="KW-0539">Nucleus</keyword>
<feature type="compositionally biased region" description="Low complexity" evidence="5">
    <location>
        <begin position="8"/>
        <end position="21"/>
    </location>
</feature>
<dbReference type="AlphaFoldDB" id="A0A0L9UUS5"/>
<evidence type="ECO:0000256" key="4">
    <source>
        <dbReference type="ARBA" id="ARBA00023242"/>
    </source>
</evidence>
<dbReference type="PANTHER" id="PTHR31100">
    <property type="entry name" value="AT-HOOK MOTIF NUCLEAR-LOCALIZED PROTEIN 15"/>
    <property type="match status" value="1"/>
</dbReference>
<evidence type="ECO:0000313" key="10">
    <source>
        <dbReference type="Proteomes" id="UP000743370"/>
    </source>
</evidence>
<reference evidence="8" key="2">
    <citation type="submission" date="2015-02" db="EMBL/GenBank/DDBJ databases">
        <authorList>
            <person name="Chooi Y.-H."/>
        </authorList>
    </citation>
    <scope>NUCLEOTIDE SEQUENCE</scope>
    <source>
        <tissue evidence="8">Seedling</tissue>
    </source>
</reference>
<reference evidence="9" key="1">
    <citation type="journal article" date="2015" name="Proc. Natl. Acad. Sci. U.S.A.">
        <title>Genome sequencing of adzuki bean (Vigna angularis) provides insight into high starch and low fat accumulation and domestication.</title>
        <authorList>
            <person name="Yang K."/>
            <person name="Tian Z."/>
            <person name="Chen C."/>
            <person name="Luo L."/>
            <person name="Zhao B."/>
            <person name="Wang Z."/>
            <person name="Yu L."/>
            <person name="Li Y."/>
            <person name="Sun Y."/>
            <person name="Li W."/>
            <person name="Chen Y."/>
            <person name="Li Y."/>
            <person name="Zhang Y."/>
            <person name="Ai D."/>
            <person name="Zhao J."/>
            <person name="Shang C."/>
            <person name="Ma Y."/>
            <person name="Wu B."/>
            <person name="Wang M."/>
            <person name="Gao L."/>
            <person name="Sun D."/>
            <person name="Zhang P."/>
            <person name="Guo F."/>
            <person name="Wang W."/>
            <person name="Li Y."/>
            <person name="Wang J."/>
            <person name="Varshney R.K."/>
            <person name="Wang J."/>
            <person name="Ling H.Q."/>
            <person name="Wan P."/>
        </authorList>
    </citation>
    <scope>NUCLEOTIDE SEQUENCE</scope>
    <source>
        <strain evidence="9">cv. Jingnong 6</strain>
    </source>
</reference>
<dbReference type="KEGG" id="var:108336502"/>
<reference evidence="7 10" key="3">
    <citation type="submission" date="2020-05" db="EMBL/GenBank/DDBJ databases">
        <title>Vigna angularis (adzuki bean) Var. LongXiaoDou No. 4 denovo assembly.</title>
        <authorList>
            <person name="Xiang H."/>
        </authorList>
    </citation>
    <scope>NUCLEOTIDE SEQUENCE [LARGE SCALE GENOMIC DNA]</scope>
    <source>
        <tissue evidence="7">Leaf</tissue>
    </source>
</reference>